<evidence type="ECO:0000256" key="7">
    <source>
        <dbReference type="RuleBase" id="RU000394"/>
    </source>
</evidence>
<dbReference type="InterPro" id="IPR027417">
    <property type="entry name" value="P-loop_NTPase"/>
</dbReference>
<evidence type="ECO:0000313" key="11">
    <source>
        <dbReference type="Proteomes" id="UP001162640"/>
    </source>
</evidence>
<evidence type="ECO:0000256" key="6">
    <source>
        <dbReference type="PROSITE-ProRule" id="PRU00283"/>
    </source>
</evidence>
<dbReference type="PANTHER" id="PTHR47968:SF13">
    <property type="entry name" value="KINESIN-LIKE PROTEIN KIF19 ISOFORM X1"/>
    <property type="match status" value="1"/>
</dbReference>
<evidence type="ECO:0000256" key="5">
    <source>
        <dbReference type="ARBA" id="ARBA00023175"/>
    </source>
</evidence>
<dbReference type="InterPro" id="IPR036961">
    <property type="entry name" value="Kinesin_motor_dom_sf"/>
</dbReference>
<keyword evidence="2 6" id="KW-0547">Nucleotide-binding</keyword>
<dbReference type="PROSITE" id="PS50067">
    <property type="entry name" value="KINESIN_MOTOR_2"/>
    <property type="match status" value="1"/>
</dbReference>
<evidence type="ECO:0000256" key="2">
    <source>
        <dbReference type="ARBA" id="ARBA00022741"/>
    </source>
</evidence>
<dbReference type="EMBL" id="BLQM01000234">
    <property type="protein sequence ID" value="GMH77482.1"/>
    <property type="molecule type" value="Genomic_DNA"/>
</dbReference>
<keyword evidence="5 6" id="KW-0505">Motor protein</keyword>
<evidence type="ECO:0000256" key="4">
    <source>
        <dbReference type="ARBA" id="ARBA00023054"/>
    </source>
</evidence>
<dbReference type="FunFam" id="3.40.850.10:FF:000056">
    <property type="entry name" value="Kinesin-like protein"/>
    <property type="match status" value="1"/>
</dbReference>
<dbReference type="GO" id="GO:0005524">
    <property type="term" value="F:ATP binding"/>
    <property type="evidence" value="ECO:0007669"/>
    <property type="project" value="UniProtKB-UniRule"/>
</dbReference>
<dbReference type="Gene3D" id="3.40.850.10">
    <property type="entry name" value="Kinesin motor domain"/>
    <property type="match status" value="1"/>
</dbReference>
<dbReference type="PANTHER" id="PTHR47968">
    <property type="entry name" value="CENTROMERE PROTEIN E"/>
    <property type="match status" value="1"/>
</dbReference>
<dbReference type="PRINTS" id="PR00380">
    <property type="entry name" value="KINESINHEAVY"/>
</dbReference>
<dbReference type="Proteomes" id="UP001162640">
    <property type="component" value="Unassembled WGS sequence"/>
</dbReference>
<organism evidence="10 11">
    <name type="scientific">Triparma laevis f. inornata</name>
    <dbReference type="NCBI Taxonomy" id="1714386"/>
    <lineage>
        <taxon>Eukaryota</taxon>
        <taxon>Sar</taxon>
        <taxon>Stramenopiles</taxon>
        <taxon>Ochrophyta</taxon>
        <taxon>Bolidophyceae</taxon>
        <taxon>Parmales</taxon>
        <taxon>Triparmaceae</taxon>
        <taxon>Triparma</taxon>
    </lineage>
</organism>
<evidence type="ECO:0000259" key="9">
    <source>
        <dbReference type="PROSITE" id="PS50067"/>
    </source>
</evidence>
<feature type="region of interest" description="Disordered" evidence="8">
    <location>
        <begin position="628"/>
        <end position="789"/>
    </location>
</feature>
<evidence type="ECO:0000256" key="1">
    <source>
        <dbReference type="ARBA" id="ARBA00022701"/>
    </source>
</evidence>
<feature type="compositionally biased region" description="Low complexity" evidence="8">
    <location>
        <begin position="665"/>
        <end position="716"/>
    </location>
</feature>
<sequence length="875" mass="96812">MRHRPLPAAPLPTFTSPSSTQSNMLVCVRVRPLMSHDRTQKEVTRVLEGRVVIILDPNKVHERDDVLRKNRSREKRYAFDKVFEPANNNLHVYQNTTRYLLPGILEGYNATVFAYGNTGAGKTHTMIGSVEEPGIMVLTLQDLFKLSVEHGRKNGTKFRVTVSFIEVYNENIRDLLSEVDEFLDLREDPIKGPTISGVTEVETSSSEEIMDLLHHGNRNRTQQATAANAVSSRSHAVLQVVVENRDKAEGTIAKIKIGKLSLVDLAGSERAAVTKNKGIRLTEGANINRSLLALGNCINALGEKANRGQFVPYRDSKLTRLLKDSLGGNCRTVMIANISSAVSNFEETLNTLKYANRAKNIKTRVTKNECPLQLNVSHHISEYVNLITDLRSEINKLKVQLGGETAGEPHQISGIANSGSSASLRNGSFESNGSRGAGTPGEAVMEEARVKIVDNFKEKMQLRRSLIELEDQNVSNSIEFAPNNVKTAWREVVGLRKAIGKNNNTKRTIAKRLRANEKQAEKFRQELLTKITGQDRKQLMELQYRIGKLELDNMELEQSRIVHDSMMKGKDLTIQKLQLQLAVRDKVIMQQRAVLSAHGLDHLIGYTGLGLMQQAAITDNFDTLRMPLTSGDANRNANRNERGGGGHQGGHGDGHRGHRQHQNQHHQQQQFQQQQQLMQQHQMQHLGNNNGNNNNNNNGNNMMQSPYANNNNNNNNRSNFRPGNAQSRNRRVVKQSSDRDRNRDGGGDKDGRNERTKDQSRYRSQSDNPLTVDTAGGAGGGGGGGGQINTLEREQDIAALNHARAERIRKRSAAKAAYGGSESKQQRGAVAPMPIMPLNVGGEGGGGVGVGGGLKEDLSSLRFRLNHCDNNSYAI</sequence>
<reference evidence="11" key="1">
    <citation type="journal article" date="2023" name="Commun. Biol.">
        <title>Genome analysis of Parmales, the sister group of diatoms, reveals the evolutionary specialization of diatoms from phago-mixotrophs to photoautotrophs.</title>
        <authorList>
            <person name="Ban H."/>
            <person name="Sato S."/>
            <person name="Yoshikawa S."/>
            <person name="Yamada K."/>
            <person name="Nakamura Y."/>
            <person name="Ichinomiya M."/>
            <person name="Sato N."/>
            <person name="Blanc-Mathieu R."/>
            <person name="Endo H."/>
            <person name="Kuwata A."/>
            <person name="Ogata H."/>
        </authorList>
    </citation>
    <scope>NUCLEOTIDE SEQUENCE [LARGE SCALE GENOMIC DNA]</scope>
</reference>
<dbReference type="InterPro" id="IPR019821">
    <property type="entry name" value="Kinesin_motor_CS"/>
</dbReference>
<feature type="compositionally biased region" description="Gly residues" evidence="8">
    <location>
        <begin position="776"/>
        <end position="787"/>
    </location>
</feature>
<proteinExistence type="inferred from homology"/>
<name>A0A9W7AXV0_9STRA</name>
<comment type="caution">
    <text evidence="10">The sequence shown here is derived from an EMBL/GenBank/DDBJ whole genome shotgun (WGS) entry which is preliminary data.</text>
</comment>
<dbReference type="GO" id="GO:0008017">
    <property type="term" value="F:microtubule binding"/>
    <property type="evidence" value="ECO:0007669"/>
    <property type="project" value="InterPro"/>
</dbReference>
<dbReference type="GO" id="GO:0003777">
    <property type="term" value="F:microtubule motor activity"/>
    <property type="evidence" value="ECO:0007669"/>
    <property type="project" value="InterPro"/>
</dbReference>
<feature type="compositionally biased region" description="Polar residues" evidence="8">
    <location>
        <begin position="717"/>
        <end position="727"/>
    </location>
</feature>
<dbReference type="SUPFAM" id="SSF52540">
    <property type="entry name" value="P-loop containing nucleoside triphosphate hydrolases"/>
    <property type="match status" value="1"/>
</dbReference>
<dbReference type="GO" id="GO:0005874">
    <property type="term" value="C:microtubule"/>
    <property type="evidence" value="ECO:0007669"/>
    <property type="project" value="UniProtKB-KW"/>
</dbReference>
<accession>A0A9W7AXV0</accession>
<feature type="compositionally biased region" description="Basic and acidic residues" evidence="8">
    <location>
        <begin position="736"/>
        <end position="761"/>
    </location>
</feature>
<keyword evidence="4" id="KW-0175">Coiled coil</keyword>
<evidence type="ECO:0000313" key="10">
    <source>
        <dbReference type="EMBL" id="GMH77482.1"/>
    </source>
</evidence>
<evidence type="ECO:0000256" key="8">
    <source>
        <dbReference type="SAM" id="MobiDB-lite"/>
    </source>
</evidence>
<feature type="domain" description="Kinesin motor" evidence="9">
    <location>
        <begin position="23"/>
        <end position="361"/>
    </location>
</feature>
<feature type="compositionally biased region" description="Polar residues" evidence="8">
    <location>
        <begin position="762"/>
        <end position="771"/>
    </location>
</feature>
<dbReference type="InterPro" id="IPR001752">
    <property type="entry name" value="Kinesin_motor_dom"/>
</dbReference>
<keyword evidence="3 6" id="KW-0067">ATP-binding</keyword>
<keyword evidence="1 7" id="KW-0493">Microtubule</keyword>
<dbReference type="GO" id="GO:0007018">
    <property type="term" value="P:microtubule-based movement"/>
    <property type="evidence" value="ECO:0007669"/>
    <property type="project" value="InterPro"/>
</dbReference>
<gene>
    <name evidence="10" type="ORF">TL16_g07424</name>
</gene>
<protein>
    <recommendedName>
        <fullName evidence="7">Kinesin-like protein</fullName>
    </recommendedName>
</protein>
<dbReference type="PROSITE" id="PS00411">
    <property type="entry name" value="KINESIN_MOTOR_1"/>
    <property type="match status" value="1"/>
</dbReference>
<dbReference type="AlphaFoldDB" id="A0A9W7AXV0"/>
<feature type="binding site" evidence="6">
    <location>
        <begin position="116"/>
        <end position="123"/>
    </location>
    <ligand>
        <name>ATP</name>
        <dbReference type="ChEBI" id="CHEBI:30616"/>
    </ligand>
</feature>
<dbReference type="Pfam" id="PF00225">
    <property type="entry name" value="Kinesin"/>
    <property type="match status" value="1"/>
</dbReference>
<dbReference type="InterPro" id="IPR027640">
    <property type="entry name" value="Kinesin-like_fam"/>
</dbReference>
<dbReference type="SMART" id="SM00129">
    <property type="entry name" value="KISc"/>
    <property type="match status" value="1"/>
</dbReference>
<comment type="similarity">
    <text evidence="6 7">Belongs to the TRAFAC class myosin-kinesin ATPase superfamily. Kinesin family.</text>
</comment>
<evidence type="ECO:0000256" key="3">
    <source>
        <dbReference type="ARBA" id="ARBA00022840"/>
    </source>
</evidence>
<feature type="compositionally biased region" description="Basic and acidic residues" evidence="8">
    <location>
        <begin position="638"/>
        <end position="655"/>
    </location>
</feature>